<dbReference type="Proteomes" id="UP000053664">
    <property type="component" value="Unassembled WGS sequence"/>
</dbReference>
<evidence type="ECO:0000256" key="10">
    <source>
        <dbReference type="SAM" id="SignalP"/>
    </source>
</evidence>
<feature type="domain" description="Plastocyanin-like" evidence="11">
    <location>
        <begin position="269"/>
        <end position="430"/>
    </location>
</feature>
<feature type="region of interest" description="Disordered" evidence="9">
    <location>
        <begin position="223"/>
        <end position="245"/>
    </location>
</feature>
<evidence type="ECO:0000313" key="14">
    <source>
        <dbReference type="EMBL" id="EPQ27182.1"/>
    </source>
</evidence>
<dbReference type="InterPro" id="IPR011707">
    <property type="entry name" value="Cu-oxidase-like_N"/>
</dbReference>
<evidence type="ECO:0000259" key="13">
    <source>
        <dbReference type="Pfam" id="PF07732"/>
    </source>
</evidence>
<dbReference type="Pfam" id="PF07732">
    <property type="entry name" value="Cu-oxidase_3"/>
    <property type="match status" value="1"/>
</dbReference>
<keyword evidence="7" id="KW-0186">Copper</keyword>
<keyword evidence="10" id="KW-0732">Signal</keyword>
<keyword evidence="8" id="KW-0325">Glycoprotein</keyword>
<feature type="compositionally biased region" description="Low complexity" evidence="9">
    <location>
        <begin position="223"/>
        <end position="239"/>
    </location>
</feature>
<feature type="signal peptide" evidence="10">
    <location>
        <begin position="1"/>
        <end position="38"/>
    </location>
</feature>
<evidence type="ECO:0000256" key="9">
    <source>
        <dbReference type="SAM" id="MobiDB-lite"/>
    </source>
</evidence>
<dbReference type="InterPro" id="IPR001117">
    <property type="entry name" value="Cu-oxidase_2nd"/>
</dbReference>
<evidence type="ECO:0000256" key="8">
    <source>
        <dbReference type="ARBA" id="ARBA00023180"/>
    </source>
</evidence>
<evidence type="ECO:0000256" key="4">
    <source>
        <dbReference type="ARBA" id="ARBA00012297"/>
    </source>
</evidence>
<accession>A0A061H338</accession>
<feature type="region of interest" description="Disordered" evidence="9">
    <location>
        <begin position="454"/>
        <end position="477"/>
    </location>
</feature>
<dbReference type="GO" id="GO:0005507">
    <property type="term" value="F:copper ion binding"/>
    <property type="evidence" value="ECO:0007669"/>
    <property type="project" value="InterPro"/>
</dbReference>
<reference evidence="14 15" key="1">
    <citation type="journal article" date="2013" name="Plant Cell">
        <title>The transition from a phytopathogenic smut ancestor to an anamorphic biocontrol agent deciphered by comparative whole-genome analysis.</title>
        <authorList>
            <person name="Lefebvre F."/>
            <person name="Joly D.L."/>
            <person name="Labbe C."/>
            <person name="Teichmann B."/>
            <person name="Linning R."/>
            <person name="Belzile F."/>
            <person name="Bakkeren G."/>
            <person name="Belanger R.R."/>
        </authorList>
    </citation>
    <scope>NUCLEOTIDE SEQUENCE [LARGE SCALE GENOMIC DNA]</scope>
    <source>
        <strain evidence="14 15">PF-1</strain>
    </source>
</reference>
<dbReference type="RefSeq" id="XP_007880826.1">
    <property type="nucleotide sequence ID" value="XM_007882635.1"/>
</dbReference>
<evidence type="ECO:0000259" key="12">
    <source>
        <dbReference type="Pfam" id="PF07731"/>
    </source>
</evidence>
<comment type="cofactor">
    <cofactor evidence="2">
        <name>Cu cation</name>
        <dbReference type="ChEBI" id="CHEBI:23378"/>
    </cofactor>
</comment>
<evidence type="ECO:0000256" key="6">
    <source>
        <dbReference type="ARBA" id="ARBA00023002"/>
    </source>
</evidence>
<keyword evidence="6" id="KW-0560">Oxidoreductase</keyword>
<dbReference type="EC" id="1.10.3.2" evidence="4"/>
<evidence type="ECO:0000256" key="1">
    <source>
        <dbReference type="ARBA" id="ARBA00000349"/>
    </source>
</evidence>
<dbReference type="PROSITE" id="PS00080">
    <property type="entry name" value="MULTICOPPER_OXIDASE2"/>
    <property type="match status" value="1"/>
</dbReference>
<dbReference type="InterPro" id="IPR002355">
    <property type="entry name" value="Cu_oxidase_Cu_BS"/>
</dbReference>
<dbReference type="InterPro" id="IPR033138">
    <property type="entry name" value="Cu_oxidase_CS"/>
</dbReference>
<feature type="compositionally biased region" description="Acidic residues" evidence="9">
    <location>
        <begin position="79"/>
        <end position="90"/>
    </location>
</feature>
<evidence type="ECO:0000256" key="5">
    <source>
        <dbReference type="ARBA" id="ARBA00022723"/>
    </source>
</evidence>
<dbReference type="PANTHER" id="PTHR11709">
    <property type="entry name" value="MULTI-COPPER OXIDASE"/>
    <property type="match status" value="1"/>
</dbReference>
<dbReference type="GeneID" id="19319203"/>
<dbReference type="PROSITE" id="PS00079">
    <property type="entry name" value="MULTICOPPER_OXIDASE1"/>
    <property type="match status" value="1"/>
</dbReference>
<evidence type="ECO:0000256" key="3">
    <source>
        <dbReference type="ARBA" id="ARBA00010609"/>
    </source>
</evidence>
<dbReference type="KEGG" id="pfp:PFL1_05105"/>
<feature type="domain" description="Plastocyanin-like" evidence="12">
    <location>
        <begin position="606"/>
        <end position="695"/>
    </location>
</feature>
<sequence length="790" mass="85964">MSRPQPPLARRGPRALLFLSLIHILVLVPLLASSLANASPHPSRAILRRADAAHPKQRQPQSNGHAVNKVSGNGKGGADDDDDGDGDGYDFDAPRPIRRFKLEVGSKTVWSDCNPMSDAPVINGTTPGPTIRVRAGERVLINVTNVHPSEPTTMHWHGLSMRLNPASDGTPMISQWTIEPGKSFEYDIRLDEREPGTYMYHTHVELGSMTAYGALIIEDAPSAAEAKPAGPKAKAGGKATPSITWGDEDLQRRHGKSAPGAPYKYHQDRILALGDYWRMTSPANISAGLAANPFVWPGNPQSLLVNGRQRGECNATALAARSLQCPTSSPSDATKPLCDYPEIRVQYGKTYRFRLIGSQTLMYISLGILNHTVEANRLELIEADGSYLSPAPTEYVEVAPGQRYSWLFRAKRRDEVERDATAGVYWIRMESRWRTGPSGWARLVYVDDDSQDGNDARLSSASTSSSANDATVGKASPPASITANATLLPKEKVGWILDRLSPLRGHAAPCPPDSAVTRTVIINAQQHLVSPASKAVQWWENGRAYDEERSTPVPYLVNLYTGKVPRPSLSRSRDAAHVDDEAHRLLHASDARDVAATMERYRWSQGFDDVAGVYLAQPGEVIDIIIINRPSNISSNVEVHPWHMHASKHWTRLTRSGTFSFAAYASALASSAAQGGRGAYSDPIPRDTTSVYPSPGAAYLNQTVSSPQDNDGGWSVLRYKVSASNAGVFPLHCHITFHLKMGMAVVWGFDIDAFAGHGGKLDRFYAQTGDSVEGLSLGYLEPGHDVAAVL</sequence>
<comment type="similarity">
    <text evidence="3">Belongs to the multicopper oxidase family.</text>
</comment>
<comment type="catalytic activity">
    <reaction evidence="1">
        <text>4 hydroquinone + O2 = 4 benzosemiquinone + 2 H2O</text>
        <dbReference type="Rhea" id="RHEA:11276"/>
        <dbReference type="ChEBI" id="CHEBI:15377"/>
        <dbReference type="ChEBI" id="CHEBI:15379"/>
        <dbReference type="ChEBI" id="CHEBI:17594"/>
        <dbReference type="ChEBI" id="CHEBI:17977"/>
        <dbReference type="EC" id="1.10.3.2"/>
    </reaction>
</comment>
<dbReference type="InterPro" id="IPR011706">
    <property type="entry name" value="Cu-oxidase_C"/>
</dbReference>
<dbReference type="InterPro" id="IPR045087">
    <property type="entry name" value="Cu-oxidase_fam"/>
</dbReference>
<organism evidence="14 15">
    <name type="scientific">Pseudozyma flocculosa PF-1</name>
    <dbReference type="NCBI Taxonomy" id="1277687"/>
    <lineage>
        <taxon>Eukaryota</taxon>
        <taxon>Fungi</taxon>
        <taxon>Dikarya</taxon>
        <taxon>Basidiomycota</taxon>
        <taxon>Ustilaginomycotina</taxon>
        <taxon>Ustilaginomycetes</taxon>
        <taxon>Ustilaginales</taxon>
        <taxon>Ustilaginaceae</taxon>
        <taxon>Pseudozyma</taxon>
    </lineage>
</organism>
<feature type="region of interest" description="Disordered" evidence="9">
    <location>
        <begin position="51"/>
        <end position="92"/>
    </location>
</feature>
<dbReference type="Gene3D" id="2.60.40.420">
    <property type="entry name" value="Cupredoxins - blue copper proteins"/>
    <property type="match status" value="3"/>
</dbReference>
<evidence type="ECO:0000256" key="2">
    <source>
        <dbReference type="ARBA" id="ARBA00001935"/>
    </source>
</evidence>
<feature type="domain" description="Plastocyanin-like" evidence="12">
    <location>
        <begin position="712"/>
        <end position="746"/>
    </location>
</feature>
<dbReference type="Pfam" id="PF00394">
    <property type="entry name" value="Cu-oxidase"/>
    <property type="match status" value="1"/>
</dbReference>
<gene>
    <name evidence="14" type="ORF">PFL1_05105</name>
</gene>
<dbReference type="eggNOG" id="KOG1263">
    <property type="taxonomic scope" value="Eukaryota"/>
</dbReference>
<dbReference type="SUPFAM" id="SSF49503">
    <property type="entry name" value="Cupredoxins"/>
    <property type="match status" value="3"/>
</dbReference>
<feature type="chain" id="PRO_5001599601" description="laccase" evidence="10">
    <location>
        <begin position="39"/>
        <end position="790"/>
    </location>
</feature>
<dbReference type="GO" id="GO:0052716">
    <property type="term" value="F:hydroquinone:oxygen oxidoreductase activity"/>
    <property type="evidence" value="ECO:0007669"/>
    <property type="project" value="UniProtKB-EC"/>
</dbReference>
<dbReference type="PANTHER" id="PTHR11709:SF394">
    <property type="entry name" value="FI03373P-RELATED"/>
    <property type="match status" value="1"/>
</dbReference>
<evidence type="ECO:0000256" key="7">
    <source>
        <dbReference type="ARBA" id="ARBA00023008"/>
    </source>
</evidence>
<dbReference type="HOGENOM" id="CLU_006504_8_3_1"/>
<evidence type="ECO:0000259" key="11">
    <source>
        <dbReference type="Pfam" id="PF00394"/>
    </source>
</evidence>
<keyword evidence="5" id="KW-0479">Metal-binding</keyword>
<evidence type="ECO:0000313" key="15">
    <source>
        <dbReference type="Proteomes" id="UP000053664"/>
    </source>
</evidence>
<name>A0A061H338_9BASI</name>
<dbReference type="Pfam" id="PF07731">
    <property type="entry name" value="Cu-oxidase_2"/>
    <property type="match status" value="2"/>
</dbReference>
<protein>
    <recommendedName>
        <fullName evidence="4">laccase</fullName>
        <ecNumber evidence="4">1.10.3.2</ecNumber>
    </recommendedName>
</protein>
<dbReference type="EMBL" id="KE361640">
    <property type="protein sequence ID" value="EPQ27182.1"/>
    <property type="molecule type" value="Genomic_DNA"/>
</dbReference>
<dbReference type="OrthoDB" id="2121828at2759"/>
<dbReference type="InterPro" id="IPR008972">
    <property type="entry name" value="Cupredoxin"/>
</dbReference>
<dbReference type="AlphaFoldDB" id="A0A061H338"/>
<proteinExistence type="inferred from homology"/>
<feature type="domain" description="Plastocyanin-like" evidence="13">
    <location>
        <begin position="104"/>
        <end position="220"/>
    </location>
</feature>